<proteinExistence type="predicted"/>
<evidence type="ECO:0000256" key="1">
    <source>
        <dbReference type="SAM" id="Phobius"/>
    </source>
</evidence>
<evidence type="ECO:0000259" key="2">
    <source>
        <dbReference type="PROSITE" id="PS51832"/>
    </source>
</evidence>
<keyword evidence="1" id="KW-0812">Transmembrane</keyword>
<dbReference type="PANTHER" id="PTHR43155:SF2">
    <property type="entry name" value="CYCLIC DI-GMP PHOSPHODIESTERASE PA4108"/>
    <property type="match status" value="1"/>
</dbReference>
<dbReference type="Proteomes" id="UP000094609">
    <property type="component" value="Chromosome"/>
</dbReference>
<dbReference type="SUPFAM" id="SSF103190">
    <property type="entry name" value="Sensory domain-like"/>
    <property type="match status" value="1"/>
</dbReference>
<feature type="transmembrane region" description="Helical" evidence="1">
    <location>
        <begin position="7"/>
        <end position="30"/>
    </location>
</feature>
<evidence type="ECO:0000313" key="3">
    <source>
        <dbReference type="EMBL" id="AOO65557.1"/>
    </source>
</evidence>
<dbReference type="PANTHER" id="PTHR43155">
    <property type="entry name" value="CYCLIC DI-GMP PHOSPHODIESTERASE PA4108-RELATED"/>
    <property type="match status" value="1"/>
</dbReference>
<dbReference type="Pfam" id="PF01966">
    <property type="entry name" value="HD"/>
    <property type="match status" value="1"/>
</dbReference>
<dbReference type="RefSeq" id="WP_069478225.1">
    <property type="nucleotide sequence ID" value="NZ_CP017111.1"/>
</dbReference>
<feature type="domain" description="HD-GYP" evidence="2">
    <location>
        <begin position="571"/>
        <end position="776"/>
    </location>
</feature>
<keyword evidence="1" id="KW-1133">Transmembrane helix</keyword>
<keyword evidence="4" id="KW-1185">Reference proteome</keyword>
<accession>A0A1D7TKN2</accession>
<dbReference type="PATRIC" id="fig|1193502.14.peg.1813"/>
<dbReference type="KEGG" id="shal:SHALO_1786"/>
<dbReference type="Gene3D" id="3.30.450.20">
    <property type="entry name" value="PAS domain"/>
    <property type="match status" value="1"/>
</dbReference>
<dbReference type="Gene3D" id="6.10.340.10">
    <property type="match status" value="1"/>
</dbReference>
<dbReference type="SUPFAM" id="SSF109604">
    <property type="entry name" value="HD-domain/PDEase-like"/>
    <property type="match status" value="2"/>
</dbReference>
<dbReference type="CDD" id="cd00077">
    <property type="entry name" value="HDc"/>
    <property type="match status" value="2"/>
</dbReference>
<organism evidence="3 4">
    <name type="scientific">Sulfurospirillum halorespirans DSM 13726</name>
    <dbReference type="NCBI Taxonomy" id="1193502"/>
    <lineage>
        <taxon>Bacteria</taxon>
        <taxon>Pseudomonadati</taxon>
        <taxon>Campylobacterota</taxon>
        <taxon>Epsilonproteobacteria</taxon>
        <taxon>Campylobacterales</taxon>
        <taxon>Sulfurospirillaceae</taxon>
        <taxon>Sulfurospirillum</taxon>
    </lineage>
</organism>
<dbReference type="Gene3D" id="1.10.3210.10">
    <property type="entry name" value="Hypothetical protein af1432"/>
    <property type="match status" value="2"/>
</dbReference>
<dbReference type="Pfam" id="PF13487">
    <property type="entry name" value="HD_5"/>
    <property type="match status" value="1"/>
</dbReference>
<dbReference type="PROSITE" id="PS51832">
    <property type="entry name" value="HD_GYP"/>
    <property type="match status" value="1"/>
</dbReference>
<dbReference type="Pfam" id="PF22673">
    <property type="entry name" value="MCP-like_PDC_1"/>
    <property type="match status" value="1"/>
</dbReference>
<evidence type="ECO:0000313" key="4">
    <source>
        <dbReference type="Proteomes" id="UP000094609"/>
    </source>
</evidence>
<dbReference type="InterPro" id="IPR029151">
    <property type="entry name" value="Sensor-like_sf"/>
</dbReference>
<dbReference type="AlphaFoldDB" id="A0A1D7TKN2"/>
<dbReference type="InterPro" id="IPR003607">
    <property type="entry name" value="HD/PDEase_dom"/>
</dbReference>
<dbReference type="InterPro" id="IPR037522">
    <property type="entry name" value="HD_GYP_dom"/>
</dbReference>
<dbReference type="STRING" id="1193502.SHALO_1786"/>
<dbReference type="InterPro" id="IPR006674">
    <property type="entry name" value="HD_domain"/>
</dbReference>
<protein>
    <recommendedName>
        <fullName evidence="2">HD-GYP domain-containing protein</fullName>
    </recommendedName>
</protein>
<reference evidence="4" key="1">
    <citation type="submission" date="2016-08" db="EMBL/GenBank/DDBJ databases">
        <title>Complete genome sequence of the organohalide-respiring Epsilonproteobacterium Sulfurospirillum halorespirans.</title>
        <authorList>
            <person name="Goris T."/>
            <person name="Zimmermann J."/>
            <person name="Schenz B."/>
            <person name="Lemos M."/>
            <person name="Hackermueller J."/>
            <person name="Diekert G."/>
        </authorList>
    </citation>
    <scope>NUCLEOTIDE SEQUENCE [LARGE SCALE GENOMIC DNA]</scope>
    <source>
        <strain>DSM 13726</strain>
        <strain evidence="4">PCE-M2</strain>
    </source>
</reference>
<sequence>MKKTKRYTFTFSIITLILGLASFLSISLIGHNYLQSSKNSYSMIQKRNAEVRKNIIETIKVSLQKTSAHLKVLIHSQQNDDLFASREIFTRMMWEILLSDEKIASIYIADLHGNFFQARRTPEFAMRTIDTRSNLGIDEWAYKNTEFETIRIENKPLSYDPRERTWFTKATSHENFYWSEPYAFASTNEIGITVSYPFINQMSEKVKVAGIDFTIASITKLLQEQSLVVDGPIVIVNPHGDVIASSLPTKESNITVDQLPKEIQASYEQFLNGTKRGRVHNEANKNYLFAFSEFPSDFGKQWYIGTYLEEKKVTQEIDAIMIQTIVISLFIMLLIIVVTWLFLRRIIIAPVDLLKTMSDGVALKQYDAVHHVRTRIKEFYALSHSMVLMARSIKAHEKAQENLMESFIKLIASAIDDKSPYTGGHCERVPELATMLAQEANNSHEGIFKKFNFTDENAWREFRIAALLHDCGKVTTPEYVVDKATKLESIHNRIHEIRTRFEVLLRDAHIAYLEALLKGKDTQELLMQKRSVAEAKLFDDFAFLAECNIGGEFMDAQKIERLKEIASITWTRHFDDRLGMSEAEKKRLLDIPLKPLPCVETLLQDKPEHLISRAQEVDAKVFTRLGIKMEIPKYYNNLGELYNLSIARGTLNDEERYKINEHIIMSIRMLSELPFMDNLKHVPEYACAHHETMKGTGYPRKLTKEQISLPARIIAIADIFEALTASDRPYKKAKTISEAIKILSMLKKDEHIDGDLFDLFLRSGVYMQYAQKYLTPEQIDDVDITQYLSS</sequence>
<dbReference type="CDD" id="cd12913">
    <property type="entry name" value="PDC1_MCP_like"/>
    <property type="match status" value="1"/>
</dbReference>
<dbReference type="SMART" id="SM00471">
    <property type="entry name" value="HDc"/>
    <property type="match status" value="1"/>
</dbReference>
<name>A0A1D7TKN2_9BACT</name>
<gene>
    <name evidence="3" type="ORF">SHALO_1786</name>
</gene>
<keyword evidence="1" id="KW-0472">Membrane</keyword>
<dbReference type="EMBL" id="CP017111">
    <property type="protein sequence ID" value="AOO65557.1"/>
    <property type="molecule type" value="Genomic_DNA"/>
</dbReference>
<feature type="transmembrane region" description="Helical" evidence="1">
    <location>
        <begin position="320"/>
        <end position="343"/>
    </location>
</feature>